<keyword evidence="3" id="KW-1185">Reference proteome</keyword>
<organism evidence="2 3">
    <name type="scientific">Plakobranchus ocellatus</name>
    <dbReference type="NCBI Taxonomy" id="259542"/>
    <lineage>
        <taxon>Eukaryota</taxon>
        <taxon>Metazoa</taxon>
        <taxon>Spiralia</taxon>
        <taxon>Lophotrochozoa</taxon>
        <taxon>Mollusca</taxon>
        <taxon>Gastropoda</taxon>
        <taxon>Heterobranchia</taxon>
        <taxon>Euthyneura</taxon>
        <taxon>Panpulmonata</taxon>
        <taxon>Sacoglossa</taxon>
        <taxon>Placobranchoidea</taxon>
        <taxon>Plakobranchidae</taxon>
        <taxon>Plakobranchus</taxon>
    </lineage>
</organism>
<accession>A0AAV3ZC52</accession>
<dbReference type="Proteomes" id="UP000735302">
    <property type="component" value="Unassembled WGS sequence"/>
</dbReference>
<dbReference type="AlphaFoldDB" id="A0AAV3ZC52"/>
<feature type="region of interest" description="Disordered" evidence="1">
    <location>
        <begin position="241"/>
        <end position="260"/>
    </location>
</feature>
<name>A0AAV3ZC52_9GAST</name>
<dbReference type="GO" id="GO:0003677">
    <property type="term" value="F:DNA binding"/>
    <property type="evidence" value="ECO:0007669"/>
    <property type="project" value="UniProtKB-KW"/>
</dbReference>
<sequence>MPKRYKVVSNTTNCGLCGEPTLRTTPASCGVFDGKRWPNRCNTGLQETLWNRVRHTSRAAELVHVFLGRNMRWVSSVVLTHSAYSSSVVLIHSTHYSSVVLTHSTHYSSVILTHSAHSSSVVLIHSAHYSSVILIHSAHSSSVVLIHSAHYSSAILTHSTHYSSVALNHSAHSSCVVLKGASFCCVARNRLHEYNEEDGNTNTNAKKLQYEEEDETNIAPARYCRLDLEERRLYGAAAKEEDEIKGHEAKDGEENVEFIK</sequence>
<gene>
    <name evidence="2" type="ORF">PoB_001849300</name>
</gene>
<protein>
    <submittedName>
        <fullName evidence="2">DNA-binding protein satb1</fullName>
    </submittedName>
</protein>
<comment type="caution">
    <text evidence="2">The sequence shown here is derived from an EMBL/GenBank/DDBJ whole genome shotgun (WGS) entry which is preliminary data.</text>
</comment>
<proteinExistence type="predicted"/>
<evidence type="ECO:0000313" key="2">
    <source>
        <dbReference type="EMBL" id="GFN91987.1"/>
    </source>
</evidence>
<keyword evidence="2" id="KW-0238">DNA-binding</keyword>
<evidence type="ECO:0000256" key="1">
    <source>
        <dbReference type="SAM" id="MobiDB-lite"/>
    </source>
</evidence>
<reference evidence="2 3" key="1">
    <citation type="journal article" date="2021" name="Elife">
        <title>Chloroplast acquisition without the gene transfer in kleptoplastic sea slugs, Plakobranchus ocellatus.</title>
        <authorList>
            <person name="Maeda T."/>
            <person name="Takahashi S."/>
            <person name="Yoshida T."/>
            <person name="Shimamura S."/>
            <person name="Takaki Y."/>
            <person name="Nagai Y."/>
            <person name="Toyoda A."/>
            <person name="Suzuki Y."/>
            <person name="Arimoto A."/>
            <person name="Ishii H."/>
            <person name="Satoh N."/>
            <person name="Nishiyama T."/>
            <person name="Hasebe M."/>
            <person name="Maruyama T."/>
            <person name="Minagawa J."/>
            <person name="Obokata J."/>
            <person name="Shigenobu S."/>
        </authorList>
    </citation>
    <scope>NUCLEOTIDE SEQUENCE [LARGE SCALE GENOMIC DNA]</scope>
</reference>
<dbReference type="EMBL" id="BLXT01002201">
    <property type="protein sequence ID" value="GFN91987.1"/>
    <property type="molecule type" value="Genomic_DNA"/>
</dbReference>
<evidence type="ECO:0000313" key="3">
    <source>
        <dbReference type="Proteomes" id="UP000735302"/>
    </source>
</evidence>